<keyword evidence="3" id="KW-1185">Reference proteome</keyword>
<keyword evidence="1" id="KW-0812">Transmembrane</keyword>
<evidence type="ECO:0000313" key="3">
    <source>
        <dbReference type="Proteomes" id="UP000007110"/>
    </source>
</evidence>
<protein>
    <submittedName>
        <fullName evidence="2">Uncharacterized protein</fullName>
    </submittedName>
</protein>
<dbReference type="OrthoDB" id="10433092at2759"/>
<dbReference type="InParanoid" id="A0A7M7PRP5"/>
<dbReference type="PANTHER" id="PTHR36694">
    <property type="entry name" value="PASIFLORA 1, ISOFORM A-RELATED"/>
    <property type="match status" value="1"/>
</dbReference>
<name>A0A7M7PRP5_STRPU</name>
<keyword evidence="1" id="KW-0472">Membrane</keyword>
<feature type="transmembrane region" description="Helical" evidence="1">
    <location>
        <begin position="21"/>
        <end position="44"/>
    </location>
</feature>
<proteinExistence type="predicted"/>
<dbReference type="AlphaFoldDB" id="A0A7M7PRP5"/>
<dbReference type="PANTHER" id="PTHR36694:SF11">
    <property type="entry name" value="LP21121P-RELATED"/>
    <property type="match status" value="1"/>
</dbReference>
<keyword evidence="1" id="KW-1133">Transmembrane helix</keyword>
<reference evidence="2" key="2">
    <citation type="submission" date="2021-01" db="UniProtKB">
        <authorList>
            <consortium name="EnsemblMetazoa"/>
        </authorList>
    </citation>
    <scope>IDENTIFICATION</scope>
</reference>
<dbReference type="KEGG" id="spu:105438262"/>
<evidence type="ECO:0000256" key="1">
    <source>
        <dbReference type="SAM" id="Phobius"/>
    </source>
</evidence>
<organism evidence="2 3">
    <name type="scientific">Strongylocentrotus purpuratus</name>
    <name type="common">Purple sea urchin</name>
    <dbReference type="NCBI Taxonomy" id="7668"/>
    <lineage>
        <taxon>Eukaryota</taxon>
        <taxon>Metazoa</taxon>
        <taxon>Echinodermata</taxon>
        <taxon>Eleutherozoa</taxon>
        <taxon>Echinozoa</taxon>
        <taxon>Echinoidea</taxon>
        <taxon>Euechinoidea</taxon>
        <taxon>Echinacea</taxon>
        <taxon>Camarodonta</taxon>
        <taxon>Echinidea</taxon>
        <taxon>Strongylocentrotidae</taxon>
        <taxon>Strongylocentrotus</taxon>
    </lineage>
</organism>
<accession>A0A7M7PRP5</accession>
<dbReference type="RefSeq" id="XP_030855826.1">
    <property type="nucleotide sequence ID" value="XM_030999966.1"/>
</dbReference>
<feature type="transmembrane region" description="Helical" evidence="1">
    <location>
        <begin position="81"/>
        <end position="102"/>
    </location>
</feature>
<dbReference type="GeneID" id="105438262"/>
<evidence type="ECO:0000313" key="2">
    <source>
        <dbReference type="EnsemblMetazoa" id="XP_030855826"/>
    </source>
</evidence>
<reference evidence="3" key="1">
    <citation type="submission" date="2015-02" db="EMBL/GenBank/DDBJ databases">
        <title>Genome sequencing for Strongylocentrotus purpuratus.</title>
        <authorList>
            <person name="Murali S."/>
            <person name="Liu Y."/>
            <person name="Vee V."/>
            <person name="English A."/>
            <person name="Wang M."/>
            <person name="Skinner E."/>
            <person name="Han Y."/>
            <person name="Muzny D.M."/>
            <person name="Worley K.C."/>
            <person name="Gibbs R.A."/>
        </authorList>
    </citation>
    <scope>NUCLEOTIDE SEQUENCE</scope>
</reference>
<sequence>MAIIKQCCCCSVRRGSIMTGIYGILYSIIIIAHTALLFKAYSVWDLRGKIEPHFVVKQFYKIGDIISEIEDQDKTEFYGRIFALIFFIIYLIASVMLVFAACRKNF</sequence>
<dbReference type="Proteomes" id="UP000007110">
    <property type="component" value="Unassembled WGS sequence"/>
</dbReference>
<dbReference type="EnsemblMetazoa" id="XM_030999966">
    <property type="protein sequence ID" value="XP_030855826"/>
    <property type="gene ID" value="LOC105438262"/>
</dbReference>